<reference evidence="1" key="1">
    <citation type="journal article" date="2021" name="Microb. Physiol.">
        <title>Proteogenomic Insights into the Physiology of Marine, Sulfate-Reducing, Filamentous Desulfonema limicola and Desulfonema magnum.</title>
        <authorList>
            <person name="Schnaars V."/>
            <person name="Wohlbrand L."/>
            <person name="Scheve S."/>
            <person name="Hinrichs C."/>
            <person name="Reinhardt R."/>
            <person name="Rabus R."/>
        </authorList>
    </citation>
    <scope>NUCLEOTIDE SEQUENCE</scope>
    <source>
        <strain evidence="1">5ac10</strain>
    </source>
</reference>
<sequence>MIVYLDNCCFNRPFDDQSQLRIKLETEAKIKIQDDILNENIRLVWSYILEYENNKNPFEERKQSIEGWKNNSYIDINENEHIVKNAEELKQLGFKTKDSLHIACAVFAKSDYFLTTDDKILSKSGMVNEVKIIDPIGFIKEVYK</sequence>
<evidence type="ECO:0000313" key="2">
    <source>
        <dbReference type="Proteomes" id="UP000663720"/>
    </source>
</evidence>
<name>A0A975GHE2_9BACT</name>
<dbReference type="KEGG" id="dli:dnl_35980"/>
<proteinExistence type="predicted"/>
<dbReference type="InterPro" id="IPR029060">
    <property type="entry name" value="PIN-like_dom_sf"/>
</dbReference>
<protein>
    <submittedName>
        <fullName evidence="1">PIN domain-containing protein</fullName>
    </submittedName>
</protein>
<dbReference type="RefSeq" id="WP_207687327.1">
    <property type="nucleotide sequence ID" value="NZ_CP061799.1"/>
</dbReference>
<organism evidence="1 2">
    <name type="scientific">Desulfonema limicola</name>
    <dbReference type="NCBI Taxonomy" id="45656"/>
    <lineage>
        <taxon>Bacteria</taxon>
        <taxon>Pseudomonadati</taxon>
        <taxon>Thermodesulfobacteriota</taxon>
        <taxon>Desulfobacteria</taxon>
        <taxon>Desulfobacterales</taxon>
        <taxon>Desulfococcaceae</taxon>
        <taxon>Desulfonema</taxon>
    </lineage>
</organism>
<dbReference type="AlphaFoldDB" id="A0A975GHE2"/>
<keyword evidence="2" id="KW-1185">Reference proteome</keyword>
<dbReference type="Proteomes" id="UP000663720">
    <property type="component" value="Chromosome"/>
</dbReference>
<gene>
    <name evidence="1" type="ORF">dnl_35980</name>
</gene>
<dbReference type="SUPFAM" id="SSF88723">
    <property type="entry name" value="PIN domain-like"/>
    <property type="match status" value="1"/>
</dbReference>
<accession>A0A975GHE2</accession>
<dbReference type="EMBL" id="CP061799">
    <property type="protein sequence ID" value="QTA81267.1"/>
    <property type="molecule type" value="Genomic_DNA"/>
</dbReference>
<evidence type="ECO:0000313" key="1">
    <source>
        <dbReference type="EMBL" id="QTA81267.1"/>
    </source>
</evidence>